<accession>A0A6M5UI45</accession>
<protein>
    <submittedName>
        <fullName evidence="1">CopG family transcriptional regulator</fullName>
    </submittedName>
</protein>
<dbReference type="SUPFAM" id="SSF47598">
    <property type="entry name" value="Ribbon-helix-helix"/>
    <property type="match status" value="1"/>
</dbReference>
<dbReference type="RefSeq" id="WP_154798796.1">
    <property type="nucleotide sequence ID" value="NZ_CP052757.1"/>
</dbReference>
<evidence type="ECO:0000313" key="2">
    <source>
        <dbReference type="Proteomes" id="UP000451354"/>
    </source>
</evidence>
<proteinExistence type="predicted"/>
<dbReference type="InterPro" id="IPR010985">
    <property type="entry name" value="Ribbon_hlx_hlx"/>
</dbReference>
<dbReference type="AlphaFoldDB" id="A0A6M5UI45"/>
<evidence type="ECO:0000313" key="1">
    <source>
        <dbReference type="EMBL" id="QJW36921.1"/>
    </source>
</evidence>
<reference evidence="1 2" key="1">
    <citation type="journal article" date="2022" name="Int. J. Syst. Evol. Microbiol.">
        <title>Cellulosimicrobium protaetiae sp. nov., isolated from the gut of the larva of Protaetia brevitarsis seulensis.</title>
        <authorList>
            <person name="Le Han H."/>
            <person name="Nguyen T.T.H."/>
            <person name="Li Z."/>
            <person name="Shin N.R."/>
            <person name="Kim S.G."/>
        </authorList>
    </citation>
    <scope>NUCLEOTIDE SEQUENCE [LARGE SCALE GENOMIC DNA]</scope>
    <source>
        <strain evidence="1 2">BI34</strain>
    </source>
</reference>
<organism evidence="1 2">
    <name type="scientific">Cellulosimicrobium protaetiae</name>
    <dbReference type="NCBI Taxonomy" id="2587808"/>
    <lineage>
        <taxon>Bacteria</taxon>
        <taxon>Bacillati</taxon>
        <taxon>Actinomycetota</taxon>
        <taxon>Actinomycetes</taxon>
        <taxon>Micrococcales</taxon>
        <taxon>Promicromonosporaceae</taxon>
        <taxon>Cellulosimicrobium</taxon>
    </lineage>
</organism>
<keyword evidence="2" id="KW-1185">Reference proteome</keyword>
<dbReference type="EMBL" id="CP052757">
    <property type="protein sequence ID" value="QJW36921.1"/>
    <property type="molecule type" value="Genomic_DNA"/>
</dbReference>
<dbReference type="OrthoDB" id="4426404at2"/>
<dbReference type="GO" id="GO:0006355">
    <property type="term" value="P:regulation of DNA-templated transcription"/>
    <property type="evidence" value="ECO:0007669"/>
    <property type="project" value="InterPro"/>
</dbReference>
<dbReference type="Proteomes" id="UP000451354">
    <property type="component" value="Chromosome"/>
</dbReference>
<gene>
    <name evidence="1" type="ORF">FIC82_012740</name>
</gene>
<name>A0A6M5UI45_9MICO</name>
<dbReference type="KEGG" id="cprt:FIC82_012740"/>
<sequence length="65" mass="7397">MAMTLRLDDDAQAALERIAHREGISANTAVARAVVEYDAKRREMRDRMLADIVAEDRELLDRLAQ</sequence>